<evidence type="ECO:0000313" key="1">
    <source>
        <dbReference type="EMBL" id="KAI3677301.1"/>
    </source>
</evidence>
<name>A0ACB8Y1R8_9ASTR</name>
<proteinExistence type="predicted"/>
<organism evidence="1 2">
    <name type="scientific">Smallanthus sonchifolius</name>
    <dbReference type="NCBI Taxonomy" id="185202"/>
    <lineage>
        <taxon>Eukaryota</taxon>
        <taxon>Viridiplantae</taxon>
        <taxon>Streptophyta</taxon>
        <taxon>Embryophyta</taxon>
        <taxon>Tracheophyta</taxon>
        <taxon>Spermatophyta</taxon>
        <taxon>Magnoliopsida</taxon>
        <taxon>eudicotyledons</taxon>
        <taxon>Gunneridae</taxon>
        <taxon>Pentapetalae</taxon>
        <taxon>asterids</taxon>
        <taxon>campanulids</taxon>
        <taxon>Asterales</taxon>
        <taxon>Asteraceae</taxon>
        <taxon>Asteroideae</taxon>
        <taxon>Heliantheae alliance</taxon>
        <taxon>Millerieae</taxon>
        <taxon>Smallanthus</taxon>
    </lineage>
</organism>
<keyword evidence="2" id="KW-1185">Reference proteome</keyword>
<comment type="caution">
    <text evidence="1">The sequence shown here is derived from an EMBL/GenBank/DDBJ whole genome shotgun (WGS) entry which is preliminary data.</text>
</comment>
<reference evidence="1 2" key="2">
    <citation type="journal article" date="2022" name="Mol. Ecol. Resour.">
        <title>The genomes of chicory, endive, great burdock and yacon provide insights into Asteraceae paleo-polyploidization history and plant inulin production.</title>
        <authorList>
            <person name="Fan W."/>
            <person name="Wang S."/>
            <person name="Wang H."/>
            <person name="Wang A."/>
            <person name="Jiang F."/>
            <person name="Liu H."/>
            <person name="Zhao H."/>
            <person name="Xu D."/>
            <person name="Zhang Y."/>
        </authorList>
    </citation>
    <scope>NUCLEOTIDE SEQUENCE [LARGE SCALE GENOMIC DNA]</scope>
    <source>
        <strain evidence="2">cv. Yunnan</strain>
        <tissue evidence="1">Leaves</tissue>
    </source>
</reference>
<dbReference type="Proteomes" id="UP001056120">
    <property type="component" value="Linkage Group LG29"/>
</dbReference>
<protein>
    <submittedName>
        <fullName evidence="1">Uncharacterized protein</fullName>
    </submittedName>
</protein>
<evidence type="ECO:0000313" key="2">
    <source>
        <dbReference type="Proteomes" id="UP001056120"/>
    </source>
</evidence>
<reference evidence="2" key="1">
    <citation type="journal article" date="2022" name="Mol. Ecol. Resour.">
        <title>The genomes of chicory, endive, great burdock and yacon provide insights into Asteraceae palaeo-polyploidization history and plant inulin production.</title>
        <authorList>
            <person name="Fan W."/>
            <person name="Wang S."/>
            <person name="Wang H."/>
            <person name="Wang A."/>
            <person name="Jiang F."/>
            <person name="Liu H."/>
            <person name="Zhao H."/>
            <person name="Xu D."/>
            <person name="Zhang Y."/>
        </authorList>
    </citation>
    <scope>NUCLEOTIDE SEQUENCE [LARGE SCALE GENOMIC DNA]</scope>
    <source>
        <strain evidence="2">cv. Yunnan</strain>
    </source>
</reference>
<gene>
    <name evidence="1" type="ORF">L1987_86926</name>
</gene>
<accession>A0ACB8Y1R8</accession>
<sequence length="156" mass="17800">MFTFLGFLFAAAELRGLYIDLLHVKVGILTVILGCIQPINAYLRPNKGDSSEEPLPQRIVWEYIHAYCGRLAVFVGFFAIFSVMKHLGDRYEDENSRGLLRVLVVWILAVVLTVLYLEYSQKRHLRRRIFGLGTCVLGNDEDEETDLLSADRIHGV</sequence>
<dbReference type="EMBL" id="CM042046">
    <property type="protein sequence ID" value="KAI3677301.1"/>
    <property type="molecule type" value="Genomic_DNA"/>
</dbReference>